<comment type="caution">
    <text evidence="5">The sequence shown here is derived from an EMBL/GenBank/DDBJ whole genome shotgun (WGS) entry which is preliminary data.</text>
</comment>
<comment type="similarity">
    <text evidence="2">Belongs to the beta-class carbonic anhydrase family.</text>
</comment>
<dbReference type="SMART" id="SM00947">
    <property type="entry name" value="Pro_CA"/>
    <property type="match status" value="1"/>
</dbReference>
<dbReference type="SUPFAM" id="SSF103473">
    <property type="entry name" value="MFS general substrate transporter"/>
    <property type="match status" value="1"/>
</dbReference>
<feature type="transmembrane region" description="Helical" evidence="3">
    <location>
        <begin position="335"/>
        <end position="356"/>
    </location>
</feature>
<organism evidence="5 6">
    <name type="scientific">Porites lobata</name>
    <dbReference type="NCBI Taxonomy" id="104759"/>
    <lineage>
        <taxon>Eukaryota</taxon>
        <taxon>Metazoa</taxon>
        <taxon>Cnidaria</taxon>
        <taxon>Anthozoa</taxon>
        <taxon>Hexacorallia</taxon>
        <taxon>Scleractinia</taxon>
        <taxon>Fungiina</taxon>
        <taxon>Poritidae</taxon>
        <taxon>Porites</taxon>
    </lineage>
</organism>
<feature type="domain" description="Major facilitator superfamily (MFS) profile" evidence="4">
    <location>
        <begin position="295"/>
        <end position="677"/>
    </location>
</feature>
<feature type="transmembrane region" description="Helical" evidence="3">
    <location>
        <begin position="492"/>
        <end position="512"/>
    </location>
</feature>
<name>A0ABN8Q705_9CNID</name>
<keyword evidence="3" id="KW-1133">Transmembrane helix</keyword>
<evidence type="ECO:0000256" key="3">
    <source>
        <dbReference type="SAM" id="Phobius"/>
    </source>
</evidence>
<dbReference type="InterPro" id="IPR001765">
    <property type="entry name" value="Carbonic_anhydrase"/>
</dbReference>
<dbReference type="Pfam" id="PF07690">
    <property type="entry name" value="MFS_1"/>
    <property type="match status" value="1"/>
</dbReference>
<feature type="transmembrane region" description="Helical" evidence="3">
    <location>
        <begin position="453"/>
        <end position="471"/>
    </location>
</feature>
<dbReference type="SUPFAM" id="SSF53056">
    <property type="entry name" value="beta-carbonic anhydrase, cab"/>
    <property type="match status" value="1"/>
</dbReference>
<dbReference type="EMBL" id="CALNXK010000111">
    <property type="protein sequence ID" value="CAH3158435.1"/>
    <property type="molecule type" value="Genomic_DNA"/>
</dbReference>
<feature type="transmembrane region" description="Helical" evidence="3">
    <location>
        <begin position="388"/>
        <end position="409"/>
    </location>
</feature>
<dbReference type="InterPro" id="IPR011701">
    <property type="entry name" value="MFS"/>
</dbReference>
<dbReference type="Proteomes" id="UP001159405">
    <property type="component" value="Unassembled WGS sequence"/>
</dbReference>
<dbReference type="InterPro" id="IPR036874">
    <property type="entry name" value="Carbonic_anhydrase_sf"/>
</dbReference>
<dbReference type="InterPro" id="IPR036259">
    <property type="entry name" value="MFS_trans_sf"/>
</dbReference>
<proteinExistence type="inferred from homology"/>
<protein>
    <recommendedName>
        <fullName evidence="4">Major facilitator superfamily (MFS) profile domain-containing protein</fullName>
    </recommendedName>
</protein>
<dbReference type="InterPro" id="IPR050327">
    <property type="entry name" value="Proton-linked_MCT"/>
</dbReference>
<feature type="transmembrane region" description="Helical" evidence="3">
    <location>
        <begin position="622"/>
        <end position="644"/>
    </location>
</feature>
<accession>A0ABN8Q705</accession>
<keyword evidence="3" id="KW-0812">Transmembrane</keyword>
<dbReference type="Gene3D" id="1.20.1250.20">
    <property type="entry name" value="MFS general substrate transporter like domains"/>
    <property type="match status" value="2"/>
</dbReference>
<keyword evidence="6" id="KW-1185">Reference proteome</keyword>
<dbReference type="PANTHER" id="PTHR11360:SF251">
    <property type="entry name" value="MAJOR FACILITATOR SUPERFAMILY (MFS) PROFILE DOMAIN-CONTAINING PROTEIN"/>
    <property type="match status" value="1"/>
</dbReference>
<comment type="subcellular location">
    <subcellularLocation>
        <location evidence="1">Membrane</location>
        <topology evidence="1">Multi-pass membrane protein</topology>
    </subcellularLocation>
</comment>
<evidence type="ECO:0000313" key="6">
    <source>
        <dbReference type="Proteomes" id="UP001159405"/>
    </source>
</evidence>
<evidence type="ECO:0000259" key="4">
    <source>
        <dbReference type="PROSITE" id="PS50850"/>
    </source>
</evidence>
<feature type="transmembrane region" description="Helical" evidence="3">
    <location>
        <begin position="421"/>
        <end position="441"/>
    </location>
</feature>
<dbReference type="Gene3D" id="3.40.1050.10">
    <property type="entry name" value="Carbonic anhydrase"/>
    <property type="match status" value="1"/>
</dbReference>
<sequence length="733" mass="81466">MEKLLLGVMKFRNLVQPSILPSLKKLANKAQPRMLMITCMDSRLCPTSFTQADPGDMFIVRNPGNMMPHSQLFGESHQSALSERAALELAVSSGVEHVAVCGHSNCKAMSFLHQSLTPDENTAQNSWVSSWLKRYAQASLTKFEQLDVHASEVNKVTFSSNSREQDKMELLFDNDKNLSAVDKLSQVHVLEQIQNIKSYGFVRDLLDKRALQVHGLWFDIGDGEIGKKATSFISKPKTLHNLMRIQYLGLASKKNCKFLRVKMSTKVYKKNKGNTDEIVLKVDYDCENWKDGGRGWMICFAAAMVQFVVLGIHNSFGILYIVFVKEYGWSKALTGYIGSMGLGMNFFFGPFTSALCDRYGCRVVAMIGGVISVAAMFATSFVNSLVPIYLTYSVLWGMGSSMSYVPTFLMVDSYFERRKSLANGFITAGSAIGALVMGPTLNALLSKVGWKNTMRFLGGVACILVFAAFSYKPPPVKREPAKKKKLIDLSVWKNKGFIVWALALGIFNLGYFVPYVYLPTHATYLQIPESKASFLIGFLSVGSLFGRLFFGHVSDLQWVNRLYLYQTALLVMAVTTTLCPLATTYYGLVVYTLLFGIFDGAFVSLIAVLTGDVVGHHRLSSALGFLYLVFSVPIMTGSLIAGFLSDITSTYNEAFYFSGAAIALCTGLLSFVPVLTPMRSPGVREMKMTSDELGKKRRPSFFEKYVQRYLSSSEPKPSEVEEYLFVVDKITAV</sequence>
<evidence type="ECO:0000313" key="5">
    <source>
        <dbReference type="EMBL" id="CAH3158435.1"/>
    </source>
</evidence>
<feature type="transmembrane region" description="Helical" evidence="3">
    <location>
        <begin position="562"/>
        <end position="583"/>
    </location>
</feature>
<dbReference type="Pfam" id="PF00484">
    <property type="entry name" value="Pro_CA"/>
    <property type="match status" value="1"/>
</dbReference>
<reference evidence="5 6" key="1">
    <citation type="submission" date="2022-05" db="EMBL/GenBank/DDBJ databases">
        <authorList>
            <consortium name="Genoscope - CEA"/>
            <person name="William W."/>
        </authorList>
    </citation>
    <scope>NUCLEOTIDE SEQUENCE [LARGE SCALE GENOMIC DNA]</scope>
</reference>
<evidence type="ECO:0000256" key="1">
    <source>
        <dbReference type="ARBA" id="ARBA00004141"/>
    </source>
</evidence>
<gene>
    <name evidence="5" type="ORF">PLOB_00003313</name>
</gene>
<feature type="transmembrane region" description="Helical" evidence="3">
    <location>
        <begin position="532"/>
        <end position="550"/>
    </location>
</feature>
<dbReference type="InterPro" id="IPR020846">
    <property type="entry name" value="MFS_dom"/>
</dbReference>
<dbReference type="PROSITE" id="PS50850">
    <property type="entry name" value="MFS"/>
    <property type="match status" value="1"/>
</dbReference>
<feature type="transmembrane region" description="Helical" evidence="3">
    <location>
        <begin position="656"/>
        <end position="678"/>
    </location>
</feature>
<feature type="transmembrane region" description="Helical" evidence="3">
    <location>
        <begin position="298"/>
        <end position="323"/>
    </location>
</feature>
<dbReference type="CDD" id="cd17352">
    <property type="entry name" value="MFS_MCT_SLC16"/>
    <property type="match status" value="1"/>
</dbReference>
<feature type="transmembrane region" description="Helical" evidence="3">
    <location>
        <begin position="589"/>
        <end position="610"/>
    </location>
</feature>
<feature type="transmembrane region" description="Helical" evidence="3">
    <location>
        <begin position="363"/>
        <end position="382"/>
    </location>
</feature>
<keyword evidence="3" id="KW-0472">Membrane</keyword>
<dbReference type="PANTHER" id="PTHR11360">
    <property type="entry name" value="MONOCARBOXYLATE TRANSPORTER"/>
    <property type="match status" value="1"/>
</dbReference>
<evidence type="ECO:0000256" key="2">
    <source>
        <dbReference type="ARBA" id="ARBA00006217"/>
    </source>
</evidence>